<dbReference type="Gene3D" id="1.10.101.10">
    <property type="entry name" value="PGBD-like superfamily/PGBD"/>
    <property type="match status" value="1"/>
</dbReference>
<sequence length="382" mass="40420">MALMMSLGINAPVGQGAMARNVPQDVKNVQSLINDRMSVGTKLVVDGKCGPKTIAAILAFQKNPMRLPMPDGRVDPRGKTIAALNDPANRLTYTAPPAPPPLPGGGASSPAVEQGIRQELKQKGVPDSRIDALVKIYKDNIEGVLKAAGGVAGRIEDGRVMGRLLHQMAQWGFTAHDMAVVSGQLAKLKGKQFEAVVETLAAPGSKMGRLVSGAGSVASKIGILTAAIDCAIAARDGDYSLIPAEIYKYAMGKAIPWAGLVEGIGSMLDAVVPENTRNNSQLFKIIRSLDPIGLGAVGVDSIASLVMSVYDFAASGGNLDAIMPRLERLVQRMKSGPARVFAELGEASGDALYDIVQMDARDWELVMNYTWDQMTGWLRGKG</sequence>
<keyword evidence="2" id="KW-1185">Reference proteome</keyword>
<organism evidence="1 2">
    <name type="scientific">Sphingomonas gilva</name>
    <dbReference type="NCBI Taxonomy" id="2305907"/>
    <lineage>
        <taxon>Bacteria</taxon>
        <taxon>Pseudomonadati</taxon>
        <taxon>Pseudomonadota</taxon>
        <taxon>Alphaproteobacteria</taxon>
        <taxon>Sphingomonadales</taxon>
        <taxon>Sphingomonadaceae</taxon>
        <taxon>Sphingomonas</taxon>
    </lineage>
</organism>
<evidence type="ECO:0000313" key="2">
    <source>
        <dbReference type="Proteomes" id="UP000266693"/>
    </source>
</evidence>
<evidence type="ECO:0000313" key="1">
    <source>
        <dbReference type="EMBL" id="RHW19358.1"/>
    </source>
</evidence>
<dbReference type="Proteomes" id="UP000266693">
    <property type="component" value="Unassembled WGS sequence"/>
</dbReference>
<name>A0A396RS20_9SPHN</name>
<dbReference type="InterPro" id="IPR036366">
    <property type="entry name" value="PGBDSf"/>
</dbReference>
<accession>A0A396RS20</accession>
<protein>
    <submittedName>
        <fullName evidence="1">Peptidoglycan-binding protein</fullName>
    </submittedName>
</protein>
<gene>
    <name evidence="1" type="ORF">D1610_04450</name>
</gene>
<dbReference type="EMBL" id="QWLV01000001">
    <property type="protein sequence ID" value="RHW19358.1"/>
    <property type="molecule type" value="Genomic_DNA"/>
</dbReference>
<dbReference type="OrthoDB" id="192249at2"/>
<proteinExistence type="predicted"/>
<dbReference type="RefSeq" id="WP_118862864.1">
    <property type="nucleotide sequence ID" value="NZ_QWLV01000001.1"/>
</dbReference>
<comment type="caution">
    <text evidence="1">The sequence shown here is derived from an EMBL/GenBank/DDBJ whole genome shotgun (WGS) entry which is preliminary data.</text>
</comment>
<reference evidence="1 2" key="1">
    <citation type="submission" date="2018-08" db="EMBL/GenBank/DDBJ databases">
        <title>The multiple taxonomic identification of Sphingomonas gilva.</title>
        <authorList>
            <person name="Zhu D."/>
            <person name="Zheng S."/>
        </authorList>
    </citation>
    <scope>NUCLEOTIDE SEQUENCE [LARGE SCALE GENOMIC DNA]</scope>
    <source>
        <strain evidence="1 2">ZDH117</strain>
    </source>
</reference>
<dbReference type="AlphaFoldDB" id="A0A396RS20"/>